<proteinExistence type="predicted"/>
<protein>
    <submittedName>
        <fullName evidence="1">Uncharacterized protein</fullName>
    </submittedName>
</protein>
<reference evidence="1" key="1">
    <citation type="submission" date="2014-09" db="EMBL/GenBank/DDBJ databases">
        <authorList>
            <person name="Magalhaes I.L.F."/>
            <person name="Oliveira U."/>
            <person name="Santos F.R."/>
            <person name="Vidigal T.H.D.A."/>
            <person name="Brescovit A.D."/>
            <person name="Santos A.J."/>
        </authorList>
    </citation>
    <scope>NUCLEOTIDE SEQUENCE</scope>
    <source>
        <tissue evidence="1">Shoot tissue taken approximately 20 cm above the soil surface</tissue>
    </source>
</reference>
<accession>A0A0A9CB02</accession>
<dbReference type="AlphaFoldDB" id="A0A0A9CB02"/>
<name>A0A0A9CB02_ARUDO</name>
<dbReference type="EMBL" id="GBRH01226297">
    <property type="protein sequence ID" value="JAD71598.1"/>
    <property type="molecule type" value="Transcribed_RNA"/>
</dbReference>
<evidence type="ECO:0000313" key="1">
    <source>
        <dbReference type="EMBL" id="JAD71598.1"/>
    </source>
</evidence>
<organism evidence="1">
    <name type="scientific">Arundo donax</name>
    <name type="common">Giant reed</name>
    <name type="synonym">Donax arundinaceus</name>
    <dbReference type="NCBI Taxonomy" id="35708"/>
    <lineage>
        <taxon>Eukaryota</taxon>
        <taxon>Viridiplantae</taxon>
        <taxon>Streptophyta</taxon>
        <taxon>Embryophyta</taxon>
        <taxon>Tracheophyta</taxon>
        <taxon>Spermatophyta</taxon>
        <taxon>Magnoliopsida</taxon>
        <taxon>Liliopsida</taxon>
        <taxon>Poales</taxon>
        <taxon>Poaceae</taxon>
        <taxon>PACMAD clade</taxon>
        <taxon>Arundinoideae</taxon>
        <taxon>Arundineae</taxon>
        <taxon>Arundo</taxon>
    </lineage>
</organism>
<sequence>MEYAYAVAVAETNKNWGWPSISLDKIGGLTKRIESYSKSFKHIT</sequence>
<reference evidence="1" key="2">
    <citation type="journal article" date="2015" name="Data Brief">
        <title>Shoot transcriptome of the giant reed, Arundo donax.</title>
        <authorList>
            <person name="Barrero R.A."/>
            <person name="Guerrero F.D."/>
            <person name="Moolhuijzen P."/>
            <person name="Goolsby J.A."/>
            <person name="Tidwell J."/>
            <person name="Bellgard S.E."/>
            <person name="Bellgard M.I."/>
        </authorList>
    </citation>
    <scope>NUCLEOTIDE SEQUENCE</scope>
    <source>
        <tissue evidence="1">Shoot tissue taken approximately 20 cm above the soil surface</tissue>
    </source>
</reference>